<dbReference type="RefSeq" id="WP_106059359.1">
    <property type="nucleotide sequence ID" value="NZ_PVXQ01000011.1"/>
</dbReference>
<accession>A0A2T0BGH8</accession>
<keyword evidence="2" id="KW-0472">Membrane</keyword>
<keyword evidence="2" id="KW-1133">Transmembrane helix</keyword>
<keyword evidence="4" id="KW-1185">Reference proteome</keyword>
<feature type="region of interest" description="Disordered" evidence="1">
    <location>
        <begin position="17"/>
        <end position="54"/>
    </location>
</feature>
<keyword evidence="2" id="KW-0812">Transmembrane</keyword>
<feature type="compositionally biased region" description="Basic and acidic residues" evidence="1">
    <location>
        <begin position="23"/>
        <end position="39"/>
    </location>
</feature>
<evidence type="ECO:0000256" key="1">
    <source>
        <dbReference type="SAM" id="MobiDB-lite"/>
    </source>
</evidence>
<organism evidence="3 4">
    <name type="scientific">Clostridium vincentii</name>
    <dbReference type="NCBI Taxonomy" id="52704"/>
    <lineage>
        <taxon>Bacteria</taxon>
        <taxon>Bacillati</taxon>
        <taxon>Bacillota</taxon>
        <taxon>Clostridia</taxon>
        <taxon>Eubacteriales</taxon>
        <taxon>Clostridiaceae</taxon>
        <taxon>Clostridium</taxon>
    </lineage>
</organism>
<comment type="caution">
    <text evidence="3">The sequence shown here is derived from an EMBL/GenBank/DDBJ whole genome shotgun (WGS) entry which is preliminary data.</text>
</comment>
<dbReference type="OrthoDB" id="1934437at2"/>
<proteinExistence type="predicted"/>
<evidence type="ECO:0000256" key="2">
    <source>
        <dbReference type="SAM" id="Phobius"/>
    </source>
</evidence>
<dbReference type="Proteomes" id="UP000239471">
    <property type="component" value="Unassembled WGS sequence"/>
</dbReference>
<gene>
    <name evidence="3" type="primary">ftsL_2</name>
    <name evidence="3" type="ORF">CLVI_13650</name>
</gene>
<dbReference type="GO" id="GO:0051301">
    <property type="term" value="P:cell division"/>
    <property type="evidence" value="ECO:0007669"/>
    <property type="project" value="UniProtKB-KW"/>
</dbReference>
<reference evidence="3 4" key="1">
    <citation type="submission" date="2018-03" db="EMBL/GenBank/DDBJ databases">
        <title>Genome sequence of Clostridium vincentii DSM 10228.</title>
        <authorList>
            <person name="Poehlein A."/>
            <person name="Daniel R."/>
        </authorList>
    </citation>
    <scope>NUCLEOTIDE SEQUENCE [LARGE SCALE GENOMIC DNA]</scope>
    <source>
        <strain evidence="3 4">DSM 10228</strain>
    </source>
</reference>
<dbReference type="AlphaFoldDB" id="A0A2T0BGH8"/>
<name>A0A2T0BGH8_9CLOT</name>
<keyword evidence="3" id="KW-0131">Cell cycle</keyword>
<feature type="transmembrane region" description="Helical" evidence="2">
    <location>
        <begin position="56"/>
        <end position="73"/>
    </location>
</feature>
<evidence type="ECO:0000313" key="3">
    <source>
        <dbReference type="EMBL" id="PRR82922.1"/>
    </source>
</evidence>
<keyword evidence="3" id="KW-0132">Cell division</keyword>
<dbReference type="EMBL" id="PVXQ01000011">
    <property type="protein sequence ID" value="PRR82922.1"/>
    <property type="molecule type" value="Genomic_DNA"/>
</dbReference>
<protein>
    <submittedName>
        <fullName evidence="3">Cell division protein FtsL</fullName>
    </submittedName>
</protein>
<feature type="compositionally biased region" description="Basic residues" evidence="1">
    <location>
        <begin position="40"/>
        <end position="54"/>
    </location>
</feature>
<sequence>MVVKEFEYEHEYVNGNTVVKPQRRSEDTDKKKYEELQRSKRERNKKRKEEKKRRHGILQITAFLFVVGMVIIVRDNNVYSMQKELTTIKSEIKVVQDDNESLRVDLLKVSSLDNIKTNAEKRLGMVPATKENTIQIELPNKYFDSIENK</sequence>
<evidence type="ECO:0000313" key="4">
    <source>
        <dbReference type="Proteomes" id="UP000239471"/>
    </source>
</evidence>